<dbReference type="SUPFAM" id="SSF51182">
    <property type="entry name" value="RmlC-like cupins"/>
    <property type="match status" value="1"/>
</dbReference>
<dbReference type="RefSeq" id="WP_194450680.1">
    <property type="nucleotide sequence ID" value="NZ_CP063849.1"/>
</dbReference>
<protein>
    <submittedName>
        <fullName evidence="1">Uncharacterized protein</fullName>
    </submittedName>
</protein>
<evidence type="ECO:0000313" key="2">
    <source>
        <dbReference type="Proteomes" id="UP000593892"/>
    </source>
</evidence>
<name>A0A7S7SLN5_PALFE</name>
<dbReference type="InterPro" id="IPR011051">
    <property type="entry name" value="RmlC_Cupin_sf"/>
</dbReference>
<evidence type="ECO:0000313" key="1">
    <source>
        <dbReference type="EMBL" id="QOY89018.1"/>
    </source>
</evidence>
<dbReference type="KEGG" id="pfer:IRI77_03405"/>
<reference evidence="1 2" key="1">
    <citation type="submission" date="2020-10" db="EMBL/GenBank/DDBJ databases">
        <title>Complete genome sequence of Paludibaculum fermentans P105T, a facultatively anaerobic acidobacterium capable of dissimilatory Fe(III) reduction.</title>
        <authorList>
            <person name="Dedysh S.N."/>
            <person name="Beletsky A.V."/>
            <person name="Kulichevskaya I.S."/>
            <person name="Mardanov A.V."/>
            <person name="Ravin N.V."/>
        </authorList>
    </citation>
    <scope>NUCLEOTIDE SEQUENCE [LARGE SCALE GENOMIC DNA]</scope>
    <source>
        <strain evidence="1 2">P105</strain>
    </source>
</reference>
<proteinExistence type="predicted"/>
<accession>A0A7S7SLN5</accession>
<gene>
    <name evidence="1" type="ORF">IRI77_03405</name>
</gene>
<dbReference type="Proteomes" id="UP000593892">
    <property type="component" value="Chromosome"/>
</dbReference>
<organism evidence="1 2">
    <name type="scientific">Paludibaculum fermentans</name>
    <dbReference type="NCBI Taxonomy" id="1473598"/>
    <lineage>
        <taxon>Bacteria</taxon>
        <taxon>Pseudomonadati</taxon>
        <taxon>Acidobacteriota</taxon>
        <taxon>Terriglobia</taxon>
        <taxon>Bryobacterales</taxon>
        <taxon>Bryobacteraceae</taxon>
        <taxon>Paludibaculum</taxon>
    </lineage>
</organism>
<dbReference type="EMBL" id="CP063849">
    <property type="protein sequence ID" value="QOY89018.1"/>
    <property type="molecule type" value="Genomic_DNA"/>
</dbReference>
<dbReference type="AlphaFoldDB" id="A0A7S7SLN5"/>
<keyword evidence="2" id="KW-1185">Reference proteome</keyword>
<sequence length="426" mass="47709">MRTALNVKLYRSDLSIMEDGAADTVQAAAEAGGGVLRCFPSFVGRKFCLPGKNLELVDADYFPEGPNGWAIDERWNGSAILADTGNGIHGEGLCHFHHPDGFLIPMNAAVHGAPDFMVGPLYRTLGGTGFYNKEFDNLYPLGHHMHPWKPEAYNFNPWRNKRYKNDCHTSLGLMEYFDEEMMADSVRDFIAGKDNHLRSHARNLLIRMGTGFFTPTRILHGPAAVNTEEPQRDRDDFRFYQSHVLCPDGEVFLGQELLYRHLPEGLEGEDRVQRLVSDIDMRRNKDPYIVEKHLLLPVVDEEASQGGFHDEWRVYGKPNGDEVFSLRQFELAPGAETVLTGPAALCIIHFSHGQGTIANHQVEVKSGIRLGEPLNDEFVIPYAAAKQGGVKLVNTSATEPLVGTRCWGPEAWGHRMPKAPFETWPD</sequence>